<accession>A0A1V9VAJ5</accession>
<organism evidence="2 3">
    <name type="scientific">Aliarcobacter cryaerophilus</name>
    <dbReference type="NCBI Taxonomy" id="28198"/>
    <lineage>
        <taxon>Bacteria</taxon>
        <taxon>Pseudomonadati</taxon>
        <taxon>Campylobacterota</taxon>
        <taxon>Epsilonproteobacteria</taxon>
        <taxon>Campylobacterales</taxon>
        <taxon>Arcobacteraceae</taxon>
        <taxon>Aliarcobacter</taxon>
    </lineage>
</organism>
<comment type="caution">
    <text evidence="2">The sequence shown here is derived from an EMBL/GenBank/DDBJ whole genome shotgun (WGS) entry which is preliminary data.</text>
</comment>
<gene>
    <name evidence="2" type="ORF">AS859_07950</name>
</gene>
<reference evidence="2 3" key="1">
    <citation type="submission" date="2017-04" db="EMBL/GenBank/DDBJ databases">
        <title>Accumulation and expression of multiple antibiotic resistance genes in Arcobacter cryaerophilus that thrives in sewage.</title>
        <authorList>
            <person name="Millar J.A."/>
            <person name="Raghavan R."/>
        </authorList>
    </citation>
    <scope>NUCLEOTIDE SEQUENCE [LARGE SCALE GENOMIC DNA]</scope>
    <source>
        <strain evidence="2 3">AZT-1</strain>
    </source>
</reference>
<evidence type="ECO:0000313" key="2">
    <source>
        <dbReference type="EMBL" id="OQR41055.1"/>
    </source>
</evidence>
<evidence type="ECO:0000259" key="1">
    <source>
        <dbReference type="Pfam" id="PF01637"/>
    </source>
</evidence>
<dbReference type="InterPro" id="IPR027417">
    <property type="entry name" value="P-loop_NTPase"/>
</dbReference>
<dbReference type="Proteomes" id="UP000192599">
    <property type="component" value="Unassembled WGS sequence"/>
</dbReference>
<dbReference type="GO" id="GO:0005524">
    <property type="term" value="F:ATP binding"/>
    <property type="evidence" value="ECO:0007669"/>
    <property type="project" value="InterPro"/>
</dbReference>
<proteinExistence type="predicted"/>
<sequence>MYSPFPYDRLPSKNEFFGRQDELENLSKIVNYSNNALIYSKRRMGKSSLIKALYEKYDKEYICLYTDIFDITSKEDFISSLLKSLANYNKKFDLKNAIKNLTSLFKRVRFEPTIDANTLEYSIKPNITSLTFEDMIEDFFNSLEQLSKTSKIIIAIDEFQQIANITDAKIDAILRKYIQNRTNISYIFLGSKRHILTSLFEYKAPLYEMATHIELKALRLEDIFDYAKKHIDISFEMCEYLYILSDKETKLIQQILHLLYISKTTISSKEQIDLAFEEVINSKDSSYRLLFDTLGNNQKIALKIVGKYKSGIFSQSVLKEFNIKKQTLQSSIEALFKSELIDKNDDRYFIPDRTFELWVERLV</sequence>
<dbReference type="AlphaFoldDB" id="A0A1V9VAJ5"/>
<dbReference type="PANTHER" id="PTHR34301:SF8">
    <property type="entry name" value="ATPASE DOMAIN-CONTAINING PROTEIN"/>
    <property type="match status" value="1"/>
</dbReference>
<name>A0A1V9VAJ5_9BACT</name>
<dbReference type="RefSeq" id="WP_081560864.1">
    <property type="nucleotide sequence ID" value="NZ_JAMXDL010000005.1"/>
</dbReference>
<dbReference type="SUPFAM" id="SSF52540">
    <property type="entry name" value="P-loop containing nucleoside triphosphate hydrolases"/>
    <property type="match status" value="1"/>
</dbReference>
<dbReference type="Gene3D" id="3.40.50.300">
    <property type="entry name" value="P-loop containing nucleotide triphosphate hydrolases"/>
    <property type="match status" value="1"/>
</dbReference>
<evidence type="ECO:0000313" key="3">
    <source>
        <dbReference type="Proteomes" id="UP000192599"/>
    </source>
</evidence>
<feature type="domain" description="ATPase" evidence="1">
    <location>
        <begin position="16"/>
        <end position="228"/>
    </location>
</feature>
<protein>
    <submittedName>
        <fullName evidence="2">AAA family ATPase</fullName>
    </submittedName>
</protein>
<dbReference type="InterPro" id="IPR011579">
    <property type="entry name" value="ATPase_dom"/>
</dbReference>
<dbReference type="EMBL" id="LNTC01000116">
    <property type="protein sequence ID" value="OQR41055.1"/>
    <property type="molecule type" value="Genomic_DNA"/>
</dbReference>
<dbReference type="Pfam" id="PF01637">
    <property type="entry name" value="ATPase_2"/>
    <property type="match status" value="1"/>
</dbReference>
<dbReference type="PANTHER" id="PTHR34301">
    <property type="entry name" value="DNA-BINDING PROTEIN-RELATED"/>
    <property type="match status" value="1"/>
</dbReference>